<name>Q50082_MYCLR</name>
<dbReference type="AlphaFoldDB" id="Q50082"/>
<reference evidence="1" key="2">
    <citation type="submission" date="1995-04" db="EMBL/GenBank/DDBJ databases">
        <authorList>
            <person name="Smith D.R."/>
        </authorList>
    </citation>
    <scope>NUCLEOTIDE SEQUENCE</scope>
</reference>
<reference evidence="1" key="1">
    <citation type="submission" date="1994-09" db="EMBL/GenBank/DDBJ databases">
        <authorList>
            <person name="Robison K."/>
        </authorList>
    </citation>
    <scope>NUCLEOTIDE SEQUENCE</scope>
</reference>
<accession>Q50082</accession>
<organism evidence="1">
    <name type="scientific">Mycobacterium leprae</name>
    <dbReference type="NCBI Taxonomy" id="1769"/>
    <lineage>
        <taxon>Bacteria</taxon>
        <taxon>Bacillati</taxon>
        <taxon>Actinomycetota</taxon>
        <taxon>Actinomycetes</taxon>
        <taxon>Mycobacteriales</taxon>
        <taxon>Mycobacteriaceae</taxon>
        <taxon>Mycobacterium</taxon>
    </lineage>
</organism>
<dbReference type="EMBL" id="U15183">
    <property type="protein sequence ID" value="AAA63004.1"/>
    <property type="molecule type" value="Genomic_DNA"/>
</dbReference>
<sequence>MRNGALLCRWQIMPVRYANHIL</sequence>
<proteinExistence type="predicted"/>
<evidence type="ECO:0000313" key="1">
    <source>
        <dbReference type="EMBL" id="AAA63004.1"/>
    </source>
</evidence>
<protein>
    <submittedName>
        <fullName evidence="1">U1740x</fullName>
    </submittedName>
</protein>